<feature type="coiled-coil region" evidence="10">
    <location>
        <begin position="139"/>
        <end position="169"/>
    </location>
</feature>
<dbReference type="CDD" id="cd18774">
    <property type="entry name" value="PDC2_HK_sensor"/>
    <property type="match status" value="1"/>
</dbReference>
<dbReference type="CDD" id="cd00082">
    <property type="entry name" value="HisKA"/>
    <property type="match status" value="1"/>
</dbReference>
<keyword evidence="5" id="KW-0597">Phosphoprotein</keyword>
<dbReference type="CDD" id="cd00075">
    <property type="entry name" value="HATPase"/>
    <property type="match status" value="1"/>
</dbReference>
<dbReference type="GO" id="GO:0005886">
    <property type="term" value="C:plasma membrane"/>
    <property type="evidence" value="ECO:0007669"/>
    <property type="project" value="UniProtKB-SubCell"/>
</dbReference>
<gene>
    <name evidence="15" type="ORF">HYY20_01520</name>
</gene>
<keyword evidence="10" id="KW-0175">Coiled coil</keyword>
<keyword evidence="12" id="KW-0472">Membrane</keyword>
<dbReference type="GO" id="GO:0005524">
    <property type="term" value="F:ATP binding"/>
    <property type="evidence" value="ECO:0007669"/>
    <property type="project" value="UniProtKB-KW"/>
</dbReference>
<dbReference type="InterPro" id="IPR050980">
    <property type="entry name" value="2C_sensor_his_kinase"/>
</dbReference>
<dbReference type="SUPFAM" id="SSF55874">
    <property type="entry name" value="ATPase domain of HSP90 chaperone/DNA topoisomerase II/histidine kinase"/>
    <property type="match status" value="1"/>
</dbReference>
<dbReference type="PANTHER" id="PTHR44936:SF10">
    <property type="entry name" value="SENSOR PROTEIN RSTB"/>
    <property type="match status" value="1"/>
</dbReference>
<dbReference type="Proteomes" id="UP000769766">
    <property type="component" value="Unassembled WGS sequence"/>
</dbReference>
<evidence type="ECO:0000313" key="15">
    <source>
        <dbReference type="EMBL" id="MBI2875541.1"/>
    </source>
</evidence>
<reference evidence="15" key="1">
    <citation type="submission" date="2020-07" db="EMBL/GenBank/DDBJ databases">
        <title>Huge and variable diversity of episymbiotic CPR bacteria and DPANN archaea in groundwater ecosystems.</title>
        <authorList>
            <person name="He C.Y."/>
            <person name="Keren R."/>
            <person name="Whittaker M."/>
            <person name="Farag I.F."/>
            <person name="Doudna J."/>
            <person name="Cate J.H.D."/>
            <person name="Banfield J.F."/>
        </authorList>
    </citation>
    <scope>NUCLEOTIDE SEQUENCE</scope>
    <source>
        <strain evidence="15">NC_groundwater_672_Ag_B-0.1um_62_36</strain>
    </source>
</reference>
<dbReference type="PROSITE" id="PS50885">
    <property type="entry name" value="HAMP"/>
    <property type="match status" value="1"/>
</dbReference>
<evidence type="ECO:0000256" key="7">
    <source>
        <dbReference type="ARBA" id="ARBA00022741"/>
    </source>
</evidence>
<proteinExistence type="predicted"/>
<comment type="caution">
    <text evidence="15">The sequence shown here is derived from an EMBL/GenBank/DDBJ whole genome shotgun (WGS) entry which is preliminary data.</text>
</comment>
<dbReference type="InterPro" id="IPR004358">
    <property type="entry name" value="Sig_transdc_His_kin-like_C"/>
</dbReference>
<dbReference type="SMART" id="SM00304">
    <property type="entry name" value="HAMP"/>
    <property type="match status" value="1"/>
</dbReference>
<keyword evidence="4" id="KW-1003">Cell membrane</keyword>
<evidence type="ECO:0000313" key="16">
    <source>
        <dbReference type="Proteomes" id="UP000769766"/>
    </source>
</evidence>
<keyword evidence="12" id="KW-1133">Transmembrane helix</keyword>
<dbReference type="InterPro" id="IPR003660">
    <property type="entry name" value="HAMP_dom"/>
</dbReference>
<keyword evidence="12" id="KW-0812">Transmembrane</keyword>
<feature type="domain" description="HAMP" evidence="14">
    <location>
        <begin position="109"/>
        <end position="161"/>
    </location>
</feature>
<dbReference type="Gene3D" id="3.30.565.10">
    <property type="entry name" value="Histidine kinase-like ATPase, C-terminal domain"/>
    <property type="match status" value="1"/>
</dbReference>
<evidence type="ECO:0000256" key="2">
    <source>
        <dbReference type="ARBA" id="ARBA00004651"/>
    </source>
</evidence>
<dbReference type="Pfam" id="PF02518">
    <property type="entry name" value="HATPase_c"/>
    <property type="match status" value="1"/>
</dbReference>
<evidence type="ECO:0000256" key="1">
    <source>
        <dbReference type="ARBA" id="ARBA00000085"/>
    </source>
</evidence>
<dbReference type="SUPFAM" id="SSF158472">
    <property type="entry name" value="HAMP domain-like"/>
    <property type="match status" value="1"/>
</dbReference>
<dbReference type="InterPro" id="IPR003594">
    <property type="entry name" value="HATPase_dom"/>
</dbReference>
<evidence type="ECO:0000256" key="12">
    <source>
        <dbReference type="SAM" id="Phobius"/>
    </source>
</evidence>
<comment type="subcellular location">
    <subcellularLocation>
        <location evidence="2">Cell membrane</location>
        <topology evidence="2">Multi-pass membrane protein</topology>
    </subcellularLocation>
</comment>
<dbReference type="InterPro" id="IPR036097">
    <property type="entry name" value="HisK_dim/P_sf"/>
</dbReference>
<evidence type="ECO:0000256" key="5">
    <source>
        <dbReference type="ARBA" id="ARBA00022553"/>
    </source>
</evidence>
<evidence type="ECO:0000256" key="4">
    <source>
        <dbReference type="ARBA" id="ARBA00022475"/>
    </source>
</evidence>
<dbReference type="PROSITE" id="PS50109">
    <property type="entry name" value="HIS_KIN"/>
    <property type="match status" value="1"/>
</dbReference>
<sequence>LVVSRTGHLIAHGRNEAKAGILQPESLMGLPIVQSVLRGEATPQVYRNPQGIEILGVGASIQPLGWGVIIEQPTAEAYAAPRRMTSRLVGLAALSLLLMMIVGSWGGQRQIVWPIRTLIQGAQRVGSGDLDQRVEISTRDELEQLGEAFNQMMERLRELQADIRRNERMVTFGRIAAGLVHDLRIPLRNLENNSKLLLQMFDDPEYRQTFQGIARREFANLNRFLDDLHNLTRPSSLCLIQLDLNQLVREVLALYQEEAQEGGVRLIAFYHPEGLRVQADRFALERALKNLITNAFQAMPGGGELRVSIRAAVATGIGSQGSGDRKPEDPHERIPENSSWAEVSIQDTGCGIPPERLRDLFVEYVTTKRKGLGLGLAITRKILEEHGGSIQVESQPGEGTCFRLYLPRNDPKLPAPI</sequence>
<dbReference type="AlphaFoldDB" id="A0A932CMD3"/>
<dbReference type="EC" id="2.7.13.3" evidence="3"/>
<dbReference type="InterPro" id="IPR005467">
    <property type="entry name" value="His_kinase_dom"/>
</dbReference>
<feature type="region of interest" description="Disordered" evidence="11">
    <location>
        <begin position="317"/>
        <end position="342"/>
    </location>
</feature>
<dbReference type="GO" id="GO:0000155">
    <property type="term" value="F:phosphorelay sensor kinase activity"/>
    <property type="evidence" value="ECO:0007669"/>
    <property type="project" value="InterPro"/>
</dbReference>
<evidence type="ECO:0000256" key="9">
    <source>
        <dbReference type="ARBA" id="ARBA00022840"/>
    </source>
</evidence>
<dbReference type="InterPro" id="IPR003661">
    <property type="entry name" value="HisK_dim/P_dom"/>
</dbReference>
<feature type="transmembrane region" description="Helical" evidence="12">
    <location>
        <begin position="88"/>
        <end position="107"/>
    </location>
</feature>
<dbReference type="InterPro" id="IPR036890">
    <property type="entry name" value="HATPase_C_sf"/>
</dbReference>
<dbReference type="CDD" id="cd06225">
    <property type="entry name" value="HAMP"/>
    <property type="match status" value="1"/>
</dbReference>
<dbReference type="EMBL" id="JACPRF010000043">
    <property type="protein sequence ID" value="MBI2875541.1"/>
    <property type="molecule type" value="Genomic_DNA"/>
</dbReference>
<feature type="non-terminal residue" evidence="15">
    <location>
        <position position="1"/>
    </location>
</feature>
<protein>
    <recommendedName>
        <fullName evidence="3">histidine kinase</fullName>
        <ecNumber evidence="3">2.7.13.3</ecNumber>
    </recommendedName>
</protein>
<evidence type="ECO:0000256" key="11">
    <source>
        <dbReference type="SAM" id="MobiDB-lite"/>
    </source>
</evidence>
<evidence type="ECO:0000256" key="6">
    <source>
        <dbReference type="ARBA" id="ARBA00022679"/>
    </source>
</evidence>
<evidence type="ECO:0000259" key="14">
    <source>
        <dbReference type="PROSITE" id="PS50885"/>
    </source>
</evidence>
<keyword evidence="7" id="KW-0547">Nucleotide-binding</keyword>
<dbReference type="PANTHER" id="PTHR44936">
    <property type="entry name" value="SENSOR PROTEIN CREC"/>
    <property type="match status" value="1"/>
</dbReference>
<dbReference type="SUPFAM" id="SSF47384">
    <property type="entry name" value="Homodimeric domain of signal transducing histidine kinase"/>
    <property type="match status" value="1"/>
</dbReference>
<evidence type="ECO:0000256" key="3">
    <source>
        <dbReference type="ARBA" id="ARBA00012438"/>
    </source>
</evidence>
<comment type="catalytic activity">
    <reaction evidence="1">
        <text>ATP + protein L-histidine = ADP + protein N-phospho-L-histidine.</text>
        <dbReference type="EC" id="2.7.13.3"/>
    </reaction>
</comment>
<evidence type="ECO:0000256" key="10">
    <source>
        <dbReference type="SAM" id="Coils"/>
    </source>
</evidence>
<organism evidence="15 16">
    <name type="scientific">Tectimicrobiota bacterium</name>
    <dbReference type="NCBI Taxonomy" id="2528274"/>
    <lineage>
        <taxon>Bacteria</taxon>
        <taxon>Pseudomonadati</taxon>
        <taxon>Nitrospinota/Tectimicrobiota group</taxon>
        <taxon>Candidatus Tectimicrobiota</taxon>
    </lineage>
</organism>
<dbReference type="PRINTS" id="PR00344">
    <property type="entry name" value="BCTRLSENSOR"/>
</dbReference>
<keyword evidence="8" id="KW-0418">Kinase</keyword>
<evidence type="ECO:0000259" key="13">
    <source>
        <dbReference type="PROSITE" id="PS50109"/>
    </source>
</evidence>
<feature type="domain" description="Histidine kinase" evidence="13">
    <location>
        <begin position="178"/>
        <end position="410"/>
    </location>
</feature>
<name>A0A932CMD3_UNCTE</name>
<keyword evidence="9" id="KW-0067">ATP-binding</keyword>
<dbReference type="Gene3D" id="1.10.287.130">
    <property type="match status" value="1"/>
</dbReference>
<accession>A0A932CMD3</accession>
<evidence type="ECO:0000256" key="8">
    <source>
        <dbReference type="ARBA" id="ARBA00022777"/>
    </source>
</evidence>
<feature type="compositionally biased region" description="Basic and acidic residues" evidence="11">
    <location>
        <begin position="323"/>
        <end position="335"/>
    </location>
</feature>
<dbReference type="Pfam" id="PF00672">
    <property type="entry name" value="HAMP"/>
    <property type="match status" value="1"/>
</dbReference>
<dbReference type="Gene3D" id="6.10.340.10">
    <property type="match status" value="1"/>
</dbReference>
<keyword evidence="6" id="KW-0808">Transferase</keyword>
<dbReference type="SMART" id="SM00387">
    <property type="entry name" value="HATPase_c"/>
    <property type="match status" value="1"/>
</dbReference>